<proteinExistence type="inferred from homology"/>
<dbReference type="RefSeq" id="WP_074199874.1">
    <property type="nucleotide sequence ID" value="NZ_FSQZ01000001.1"/>
</dbReference>
<evidence type="ECO:0000256" key="4">
    <source>
        <dbReference type="ARBA" id="ARBA00023002"/>
    </source>
</evidence>
<dbReference type="Pfam" id="PF01207">
    <property type="entry name" value="Dus"/>
    <property type="match status" value="1"/>
</dbReference>
<name>A0ABY1JER5_9BACT</name>
<evidence type="ECO:0000313" key="7">
    <source>
        <dbReference type="EMBL" id="SIN74389.1"/>
    </source>
</evidence>
<dbReference type="InterPro" id="IPR001269">
    <property type="entry name" value="DUS_fam"/>
</dbReference>
<dbReference type="PANTHER" id="PTHR45846:SF1">
    <property type="entry name" value="TRNA-DIHYDROURIDINE(47) SYNTHASE [NAD(P)(+)]-LIKE"/>
    <property type="match status" value="1"/>
</dbReference>
<organism evidence="7 8">
    <name type="scientific">Acetomicrobium flavidum</name>
    <dbReference type="NCBI Taxonomy" id="49896"/>
    <lineage>
        <taxon>Bacteria</taxon>
        <taxon>Thermotogati</taxon>
        <taxon>Synergistota</taxon>
        <taxon>Synergistia</taxon>
        <taxon>Synergistales</taxon>
        <taxon>Acetomicrobiaceae</taxon>
        <taxon>Acetomicrobium</taxon>
    </lineage>
</organism>
<comment type="similarity">
    <text evidence="5">Belongs to the dus family.</text>
</comment>
<dbReference type="PANTHER" id="PTHR45846">
    <property type="entry name" value="TRNA-DIHYDROURIDINE(47) SYNTHASE [NAD(P)(+)]-LIKE"/>
    <property type="match status" value="1"/>
</dbReference>
<comment type="caution">
    <text evidence="7">The sequence shown here is derived from an EMBL/GenBank/DDBJ whole genome shotgun (WGS) entry which is preliminary data.</text>
</comment>
<dbReference type="InterPro" id="IPR035587">
    <property type="entry name" value="DUS-like_FMN-bd"/>
</dbReference>
<gene>
    <name evidence="7" type="ORF">SAMN05444368_1655</name>
</gene>
<dbReference type="EMBL" id="FSQZ01000001">
    <property type="protein sequence ID" value="SIN74389.1"/>
    <property type="molecule type" value="Genomic_DNA"/>
</dbReference>
<feature type="domain" description="DUS-like FMN-binding" evidence="6">
    <location>
        <begin position="11"/>
        <end position="232"/>
    </location>
</feature>
<evidence type="ECO:0000256" key="5">
    <source>
        <dbReference type="PIRNR" id="PIRNR006621"/>
    </source>
</evidence>
<dbReference type="EC" id="1.3.1.-" evidence="5"/>
<protein>
    <recommendedName>
        <fullName evidence="5">tRNA-dihydrouridine synthase</fullName>
        <ecNumber evidence="5">1.3.1.-</ecNumber>
    </recommendedName>
</protein>
<evidence type="ECO:0000259" key="6">
    <source>
        <dbReference type="Pfam" id="PF01207"/>
    </source>
</evidence>
<keyword evidence="2 5" id="KW-0288">FMN</keyword>
<evidence type="ECO:0000256" key="2">
    <source>
        <dbReference type="ARBA" id="ARBA00022643"/>
    </source>
</evidence>
<comment type="function">
    <text evidence="5">Catalyzes the synthesis of 5,6-dihydrouridine (D), a modified base found in the D-loop of most tRNAs, via the reduction of the C5-C6 double bond in target uridines.</text>
</comment>
<comment type="cofactor">
    <cofactor evidence="5">
        <name>FMN</name>
        <dbReference type="ChEBI" id="CHEBI:58210"/>
    </cofactor>
</comment>
<dbReference type="CDD" id="cd02801">
    <property type="entry name" value="DUS_like_FMN"/>
    <property type="match status" value="1"/>
</dbReference>
<evidence type="ECO:0000256" key="1">
    <source>
        <dbReference type="ARBA" id="ARBA00022630"/>
    </source>
</evidence>
<reference evidence="7 8" key="1">
    <citation type="submission" date="2016-11" db="EMBL/GenBank/DDBJ databases">
        <authorList>
            <person name="Varghese N."/>
            <person name="Submissions S."/>
        </authorList>
    </citation>
    <scope>NUCLEOTIDE SEQUENCE [LARGE SCALE GENOMIC DNA]</scope>
    <source>
        <strain evidence="7 8">DSM 20664</strain>
    </source>
</reference>
<dbReference type="Proteomes" id="UP000185093">
    <property type="component" value="Unassembled WGS sequence"/>
</dbReference>
<dbReference type="SUPFAM" id="SSF51395">
    <property type="entry name" value="FMN-linked oxidoreductases"/>
    <property type="match status" value="1"/>
</dbReference>
<keyword evidence="4 5" id="KW-0560">Oxidoreductase</keyword>
<keyword evidence="8" id="KW-1185">Reference proteome</keyword>
<sequence>MSATPSNPLWLAPMADVTLWPVRKMFFGLGVGLAHTEMVSARAIIEKSHVAYDMLYRHPKEGALVLQLFSGDIDVLLNGAKEALKVNRFNALGINMACPSRKVMASGGGAALIYRPNIASRMVKELKTLGLPVWVKTRIPSHDPSDAFNWCELLLASGADNVAIHARTPSQGYNGKSDRKIVKEIAESFPGMISATGDVFSVSDVLEYIEMGCVGVMIARGALKDPFIVTEALKALGYSVGMDDSLGFRINVFRSFFEDLGDIRDNIAMPLLRRFLSCIFKNVPRASYIRSSLANAGSIVRARELYDAFVDELKLTFQF</sequence>
<accession>A0ABY1JER5</accession>
<dbReference type="Gene3D" id="3.20.20.70">
    <property type="entry name" value="Aldolase class I"/>
    <property type="match status" value="1"/>
</dbReference>
<keyword evidence="3 5" id="KW-0819">tRNA processing</keyword>
<dbReference type="InterPro" id="IPR013785">
    <property type="entry name" value="Aldolase_TIM"/>
</dbReference>
<dbReference type="PIRSF" id="PIRSF006621">
    <property type="entry name" value="Dus"/>
    <property type="match status" value="1"/>
</dbReference>
<keyword evidence="1 5" id="KW-0285">Flavoprotein</keyword>
<evidence type="ECO:0000313" key="8">
    <source>
        <dbReference type="Proteomes" id="UP000185093"/>
    </source>
</evidence>
<evidence type="ECO:0000256" key="3">
    <source>
        <dbReference type="ARBA" id="ARBA00022694"/>
    </source>
</evidence>